<keyword evidence="1" id="KW-0472">Membrane</keyword>
<comment type="caution">
    <text evidence="2">The sequence shown here is derived from an EMBL/GenBank/DDBJ whole genome shotgun (WGS) entry which is preliminary data.</text>
</comment>
<feature type="transmembrane region" description="Helical" evidence="1">
    <location>
        <begin position="52"/>
        <end position="69"/>
    </location>
</feature>
<sequence>MAYTLSDPFRSLRIVLRLCGVADLATGAFFLLWPASSLIEWLGPGLAPLWPLRLAGATLLTLGLFYLLASGERSIGLSTQVTCTLGNGLPAVLVVVAYLQREMVAFTWPAQTVMLILFILWLIGAVTPLRFLRTSYQD</sequence>
<evidence type="ECO:0000256" key="1">
    <source>
        <dbReference type="SAM" id="Phobius"/>
    </source>
</evidence>
<gene>
    <name evidence="2" type="ORF">ENQ20_14175</name>
</gene>
<name>A0A7C1FJX1_9CHLR</name>
<reference evidence="2" key="1">
    <citation type="journal article" date="2020" name="mSystems">
        <title>Genome- and Community-Level Interaction Insights into Carbon Utilization and Element Cycling Functions of Hydrothermarchaeota in Hydrothermal Sediment.</title>
        <authorList>
            <person name="Zhou Z."/>
            <person name="Liu Y."/>
            <person name="Xu W."/>
            <person name="Pan J."/>
            <person name="Luo Z.H."/>
            <person name="Li M."/>
        </authorList>
    </citation>
    <scope>NUCLEOTIDE SEQUENCE [LARGE SCALE GENOMIC DNA]</scope>
    <source>
        <strain evidence="2">SpSt-289</strain>
    </source>
</reference>
<feature type="transmembrane region" description="Helical" evidence="1">
    <location>
        <begin position="12"/>
        <end position="32"/>
    </location>
</feature>
<proteinExistence type="predicted"/>
<protein>
    <submittedName>
        <fullName evidence="2">Uncharacterized protein</fullName>
    </submittedName>
</protein>
<organism evidence="2">
    <name type="scientific">Caldilinea aerophila</name>
    <dbReference type="NCBI Taxonomy" id="133453"/>
    <lineage>
        <taxon>Bacteria</taxon>
        <taxon>Bacillati</taxon>
        <taxon>Chloroflexota</taxon>
        <taxon>Caldilineae</taxon>
        <taxon>Caldilineales</taxon>
        <taxon>Caldilineaceae</taxon>
        <taxon>Caldilinea</taxon>
    </lineage>
</organism>
<feature type="transmembrane region" description="Helical" evidence="1">
    <location>
        <begin position="112"/>
        <end position="132"/>
    </location>
</feature>
<dbReference type="EMBL" id="DSMG01000145">
    <property type="protein sequence ID" value="HDX32614.1"/>
    <property type="molecule type" value="Genomic_DNA"/>
</dbReference>
<feature type="transmembrane region" description="Helical" evidence="1">
    <location>
        <begin position="81"/>
        <end position="100"/>
    </location>
</feature>
<keyword evidence="1" id="KW-1133">Transmembrane helix</keyword>
<accession>A0A7C1FJX1</accession>
<keyword evidence="1" id="KW-0812">Transmembrane</keyword>
<dbReference type="AlphaFoldDB" id="A0A7C1FJX1"/>
<evidence type="ECO:0000313" key="2">
    <source>
        <dbReference type="EMBL" id="HDX32614.1"/>
    </source>
</evidence>